<protein>
    <submittedName>
        <fullName evidence="4">Aldo/keto reductase</fullName>
    </submittedName>
</protein>
<dbReference type="GO" id="GO:0005737">
    <property type="term" value="C:cytoplasm"/>
    <property type="evidence" value="ECO:0007669"/>
    <property type="project" value="TreeGrafter"/>
</dbReference>
<dbReference type="PRINTS" id="PR00069">
    <property type="entry name" value="ALDKETRDTASE"/>
</dbReference>
<feature type="domain" description="NADP-dependent oxidoreductase" evidence="3">
    <location>
        <begin position="13"/>
        <end position="305"/>
    </location>
</feature>
<dbReference type="RefSeq" id="WP_083170876.1">
    <property type="nucleotide sequence ID" value="NZ_AP022619.1"/>
</dbReference>
<dbReference type="EMBL" id="MVIE01000007">
    <property type="protein sequence ID" value="ORB43940.1"/>
    <property type="molecule type" value="Genomic_DNA"/>
</dbReference>
<sequence>MKQARLANLEVGRLGLGAMGMSVAYAGAGSDDAEAIRTIHRAIDLGVTLIDTAEVYGPYVNEELLARALQGRRDQVVLATKFGLISHTGRNGLDSSPANIRIAVDGSLKRLGTDRVDLYYQHRLDRNTPIEETVGALADLVAAGKVRHIGLSEVGVHTIRRAHAVHPITAVQSEYSLWTRDQEDEILPLLRELGIGFVAYSPLGRGFLTGAIRSTEGLPDSDYRKTNPRFFDENFEHNLQSADELGAISADVGATPAQVALAWLLAKGSDIVPIPGTKRVTRLEENVGADAIELTPDHLSRLDRLTPPMGGHHADAQMGWIDR</sequence>
<dbReference type="PANTHER" id="PTHR43625:SF40">
    <property type="entry name" value="ALDO-KETO REDUCTASE YAKC [NADP(+)]"/>
    <property type="match status" value="1"/>
</dbReference>
<dbReference type="GO" id="GO:0016491">
    <property type="term" value="F:oxidoreductase activity"/>
    <property type="evidence" value="ECO:0007669"/>
    <property type="project" value="UniProtKB-KW"/>
</dbReference>
<keyword evidence="1" id="KW-0560">Oxidoreductase</keyword>
<evidence type="ECO:0000259" key="3">
    <source>
        <dbReference type="Pfam" id="PF00248"/>
    </source>
</evidence>
<reference evidence="4 5" key="1">
    <citation type="submission" date="2017-02" db="EMBL/GenBank/DDBJ databases">
        <title>The new phylogeny of genus Mycobacterium.</title>
        <authorList>
            <person name="Tortoli E."/>
            <person name="Trovato A."/>
            <person name="Cirillo D.M."/>
        </authorList>
    </citation>
    <scope>NUCLEOTIDE SEQUENCE [LARGE SCALE GENOMIC DNA]</scope>
    <source>
        <strain evidence="4 5">DSM 45000</strain>
    </source>
</reference>
<dbReference type="InterPro" id="IPR020471">
    <property type="entry name" value="AKR"/>
</dbReference>
<dbReference type="SUPFAM" id="SSF51430">
    <property type="entry name" value="NAD(P)-linked oxidoreductase"/>
    <property type="match status" value="1"/>
</dbReference>
<dbReference type="Pfam" id="PF00248">
    <property type="entry name" value="Aldo_ket_red"/>
    <property type="match status" value="1"/>
</dbReference>
<evidence type="ECO:0000313" key="4">
    <source>
        <dbReference type="EMBL" id="ORB43940.1"/>
    </source>
</evidence>
<dbReference type="InterPro" id="IPR050791">
    <property type="entry name" value="Aldo-Keto_reductase"/>
</dbReference>
<dbReference type="Proteomes" id="UP000192513">
    <property type="component" value="Unassembled WGS sequence"/>
</dbReference>
<dbReference type="OrthoDB" id="9768793at2"/>
<dbReference type="AlphaFoldDB" id="A0A1X0IDE7"/>
<name>A0A1X0IDE7_9MYCO</name>
<proteinExistence type="predicted"/>
<dbReference type="InterPro" id="IPR036812">
    <property type="entry name" value="NAD(P)_OxRdtase_dom_sf"/>
</dbReference>
<gene>
    <name evidence="4" type="ORF">BST39_07985</name>
</gene>
<feature type="region of interest" description="Disordered" evidence="2">
    <location>
        <begin position="303"/>
        <end position="323"/>
    </location>
</feature>
<dbReference type="Gene3D" id="3.20.20.100">
    <property type="entry name" value="NADP-dependent oxidoreductase domain"/>
    <property type="match status" value="1"/>
</dbReference>
<evidence type="ECO:0000313" key="5">
    <source>
        <dbReference type="Proteomes" id="UP000192513"/>
    </source>
</evidence>
<evidence type="ECO:0000256" key="2">
    <source>
        <dbReference type="SAM" id="MobiDB-lite"/>
    </source>
</evidence>
<dbReference type="CDD" id="cd19076">
    <property type="entry name" value="AKR_AKR13A_13D"/>
    <property type="match status" value="1"/>
</dbReference>
<organism evidence="4 5">
    <name type="scientific">Mycobacterium paraseoulense</name>
    <dbReference type="NCBI Taxonomy" id="590652"/>
    <lineage>
        <taxon>Bacteria</taxon>
        <taxon>Bacillati</taxon>
        <taxon>Actinomycetota</taxon>
        <taxon>Actinomycetes</taxon>
        <taxon>Mycobacteriales</taxon>
        <taxon>Mycobacteriaceae</taxon>
        <taxon>Mycobacterium</taxon>
    </lineage>
</organism>
<dbReference type="InterPro" id="IPR023210">
    <property type="entry name" value="NADP_OxRdtase_dom"/>
</dbReference>
<keyword evidence="5" id="KW-1185">Reference proteome</keyword>
<dbReference type="PANTHER" id="PTHR43625">
    <property type="entry name" value="AFLATOXIN B1 ALDEHYDE REDUCTASE"/>
    <property type="match status" value="1"/>
</dbReference>
<evidence type="ECO:0000256" key="1">
    <source>
        <dbReference type="ARBA" id="ARBA00023002"/>
    </source>
</evidence>
<comment type="caution">
    <text evidence="4">The sequence shown here is derived from an EMBL/GenBank/DDBJ whole genome shotgun (WGS) entry which is preliminary data.</text>
</comment>
<dbReference type="STRING" id="590652.BST39_07985"/>
<accession>A0A1X0IDE7</accession>